<dbReference type="CDD" id="cd07252">
    <property type="entry name" value="BphC1-RGP6_N_like"/>
    <property type="match status" value="1"/>
</dbReference>
<keyword evidence="7 8" id="KW-0408">Iron</keyword>
<evidence type="ECO:0000256" key="4">
    <source>
        <dbReference type="ARBA" id="ARBA00022797"/>
    </source>
</evidence>
<dbReference type="SUPFAM" id="SSF54593">
    <property type="entry name" value="Glyoxalase/Bleomycin resistance protein/Dihydroxybiphenyl dioxygenase"/>
    <property type="match status" value="1"/>
</dbReference>
<protein>
    <recommendedName>
        <fullName evidence="9">VOC domain-containing protein</fullName>
    </recommendedName>
</protein>
<dbReference type="Gene3D" id="3.10.180.10">
    <property type="entry name" value="2,3-Dihydroxybiphenyl 1,2-Dioxygenase, domain 1"/>
    <property type="match status" value="2"/>
</dbReference>
<keyword evidence="6 8" id="KW-0560">Oxidoreductase</keyword>
<proteinExistence type="inferred from homology"/>
<accession>A0ABT3SSX3</accession>
<dbReference type="InterPro" id="IPR037523">
    <property type="entry name" value="VOC_core"/>
</dbReference>
<evidence type="ECO:0000256" key="6">
    <source>
        <dbReference type="ARBA" id="ARBA00023002"/>
    </source>
</evidence>
<evidence type="ECO:0000256" key="5">
    <source>
        <dbReference type="ARBA" id="ARBA00022964"/>
    </source>
</evidence>
<reference evidence="10" key="1">
    <citation type="submission" date="2019-02" db="EMBL/GenBank/DDBJ databases">
        <authorList>
            <person name="Li S.-H."/>
        </authorList>
    </citation>
    <scope>NUCLEOTIDE SEQUENCE</scope>
    <source>
        <strain evidence="10">IMCC8485</strain>
    </source>
</reference>
<evidence type="ECO:0000256" key="7">
    <source>
        <dbReference type="ARBA" id="ARBA00023004"/>
    </source>
</evidence>
<name>A0ABT3SSX3_9GAMM</name>
<dbReference type="Pfam" id="PF00903">
    <property type="entry name" value="Glyoxalase"/>
    <property type="match status" value="1"/>
</dbReference>
<dbReference type="InterPro" id="IPR000486">
    <property type="entry name" value="Xdiol_ring_cleave_dOase_1/2"/>
</dbReference>
<sequence>MSVSASGYLRIGSTDVDAWMDFGTGVLGMMDAQREDTGGARFLRLDDHPFRFMVEPAEADGLIATGLEFPDEDAFIRTCEALVEAGHTVTEGSADNAKRRCVTAFATVVDPSGNTIELYWGRELDYTPLISPQGVAGFVTSYQQTGDMGFGHLVLPAPDFDATSAFYTEIIGMGITDILYPPGMEGAKIHFMHANNPRQHSLALFNAPHPLGVVHIMIEVETMDELGRGMDRAKAAGAHFMATLGRHVNDNMCSVYLLAPGGIAVEFGYDGILIDPQTHVATVSTEGDLWGHEYSFPRVED</sequence>
<keyword evidence="4 8" id="KW-0058">Aromatic hydrocarbons catabolism</keyword>
<keyword evidence="3" id="KW-0479">Metal-binding</keyword>
<dbReference type="Pfam" id="PF22632">
    <property type="entry name" value="BphC_D1"/>
    <property type="match status" value="1"/>
</dbReference>
<comment type="cofactor">
    <cofactor evidence="1 8">
        <name>Fe(2+)</name>
        <dbReference type="ChEBI" id="CHEBI:29033"/>
    </cofactor>
</comment>
<dbReference type="RefSeq" id="WP_279252050.1">
    <property type="nucleotide sequence ID" value="NZ_SHNP01000002.1"/>
</dbReference>
<dbReference type="PROSITE" id="PS00082">
    <property type="entry name" value="EXTRADIOL_DIOXYGENAS"/>
    <property type="match status" value="1"/>
</dbReference>
<dbReference type="InterPro" id="IPR004360">
    <property type="entry name" value="Glyas_Fos-R_dOase_dom"/>
</dbReference>
<feature type="domain" description="VOC" evidence="9">
    <location>
        <begin position="5"/>
        <end position="121"/>
    </location>
</feature>
<evidence type="ECO:0000256" key="1">
    <source>
        <dbReference type="ARBA" id="ARBA00001954"/>
    </source>
</evidence>
<dbReference type="InterPro" id="IPR029068">
    <property type="entry name" value="Glyas_Bleomycin-R_OHBP_Dase"/>
</dbReference>
<comment type="similarity">
    <text evidence="2 8">Belongs to the extradiol ring-cleavage dioxygenase family.</text>
</comment>
<feature type="domain" description="VOC" evidence="9">
    <location>
        <begin position="149"/>
        <end position="270"/>
    </location>
</feature>
<evidence type="ECO:0000313" key="11">
    <source>
        <dbReference type="Proteomes" id="UP001143307"/>
    </source>
</evidence>
<keyword evidence="5 8" id="KW-0223">Dioxygenase</keyword>
<comment type="caution">
    <text evidence="10">The sequence shown here is derived from an EMBL/GenBank/DDBJ whole genome shotgun (WGS) entry which is preliminary data.</text>
</comment>
<evidence type="ECO:0000256" key="2">
    <source>
        <dbReference type="ARBA" id="ARBA00008784"/>
    </source>
</evidence>
<keyword evidence="11" id="KW-1185">Reference proteome</keyword>
<dbReference type="Proteomes" id="UP001143307">
    <property type="component" value="Unassembled WGS sequence"/>
</dbReference>
<dbReference type="EMBL" id="SHNP01000002">
    <property type="protein sequence ID" value="MCX2973091.1"/>
    <property type="molecule type" value="Genomic_DNA"/>
</dbReference>
<dbReference type="PROSITE" id="PS51819">
    <property type="entry name" value="VOC"/>
    <property type="match status" value="2"/>
</dbReference>
<gene>
    <name evidence="10" type="ORF">EYC87_05755</name>
</gene>
<evidence type="ECO:0000259" key="9">
    <source>
        <dbReference type="PROSITE" id="PS51819"/>
    </source>
</evidence>
<evidence type="ECO:0000256" key="8">
    <source>
        <dbReference type="RuleBase" id="RU000683"/>
    </source>
</evidence>
<organism evidence="10 11">
    <name type="scientific">Candidatus Seongchinamella marina</name>
    <dbReference type="NCBI Taxonomy" id="2518990"/>
    <lineage>
        <taxon>Bacteria</taxon>
        <taxon>Pseudomonadati</taxon>
        <taxon>Pseudomonadota</taxon>
        <taxon>Gammaproteobacteria</taxon>
        <taxon>Cellvibrionales</taxon>
        <taxon>Halieaceae</taxon>
        <taxon>Seongchinamella</taxon>
    </lineage>
</organism>
<evidence type="ECO:0000256" key="3">
    <source>
        <dbReference type="ARBA" id="ARBA00022723"/>
    </source>
</evidence>
<evidence type="ECO:0000313" key="10">
    <source>
        <dbReference type="EMBL" id="MCX2973091.1"/>
    </source>
</evidence>